<evidence type="ECO:0000313" key="1">
    <source>
        <dbReference type="EMBL" id="GAA4367650.1"/>
    </source>
</evidence>
<dbReference type="EMBL" id="BAABGZ010000078">
    <property type="protein sequence ID" value="GAA4367650.1"/>
    <property type="molecule type" value="Genomic_DNA"/>
</dbReference>
<organism evidence="1 2">
    <name type="scientific">Hymenobacter saemangeumensis</name>
    <dbReference type="NCBI Taxonomy" id="1084522"/>
    <lineage>
        <taxon>Bacteria</taxon>
        <taxon>Pseudomonadati</taxon>
        <taxon>Bacteroidota</taxon>
        <taxon>Cytophagia</taxon>
        <taxon>Cytophagales</taxon>
        <taxon>Hymenobacteraceae</taxon>
        <taxon>Hymenobacter</taxon>
    </lineage>
</organism>
<sequence length="123" mass="13242">MSPVARIACSLRFALLTVSVLLSLGLNHREVAVFRQPTATEAYGGGAQSVEMVKKRVALEATLVLSHYVAPPVLAWLPVPAITTCWLPRLRRALAVPRLLAGVHSAEVFRVRLLAVALSPQAP</sequence>
<gene>
    <name evidence="1" type="ORF">GCM10023185_39740</name>
</gene>
<proteinExistence type="predicted"/>
<accession>A0ABP8IQX6</accession>
<keyword evidence="2" id="KW-1185">Reference proteome</keyword>
<reference evidence="2" key="1">
    <citation type="journal article" date="2019" name="Int. J. Syst. Evol. Microbiol.">
        <title>The Global Catalogue of Microorganisms (GCM) 10K type strain sequencing project: providing services to taxonomists for standard genome sequencing and annotation.</title>
        <authorList>
            <consortium name="The Broad Institute Genomics Platform"/>
            <consortium name="The Broad Institute Genome Sequencing Center for Infectious Disease"/>
            <person name="Wu L."/>
            <person name="Ma J."/>
        </authorList>
    </citation>
    <scope>NUCLEOTIDE SEQUENCE [LARGE SCALE GENOMIC DNA]</scope>
    <source>
        <strain evidence="2">JCM 17923</strain>
    </source>
</reference>
<evidence type="ECO:0000313" key="2">
    <source>
        <dbReference type="Proteomes" id="UP001501153"/>
    </source>
</evidence>
<dbReference type="Proteomes" id="UP001501153">
    <property type="component" value="Unassembled WGS sequence"/>
</dbReference>
<evidence type="ECO:0008006" key="3">
    <source>
        <dbReference type="Google" id="ProtNLM"/>
    </source>
</evidence>
<protein>
    <recommendedName>
        <fullName evidence="3">Secreted protein</fullName>
    </recommendedName>
</protein>
<dbReference type="RefSeq" id="WP_345237886.1">
    <property type="nucleotide sequence ID" value="NZ_BAABGZ010000078.1"/>
</dbReference>
<comment type="caution">
    <text evidence="1">The sequence shown here is derived from an EMBL/GenBank/DDBJ whole genome shotgun (WGS) entry which is preliminary data.</text>
</comment>
<name>A0ABP8IQX6_9BACT</name>